<dbReference type="PANTHER" id="PTHR43163">
    <property type="entry name" value="DIPEPTIDE TRANSPORT SYSTEM PERMEASE PROTEIN DPPB-RELATED"/>
    <property type="match status" value="1"/>
</dbReference>
<keyword evidence="6 7" id="KW-0472">Membrane</keyword>
<dbReference type="Pfam" id="PF00528">
    <property type="entry name" value="BPD_transp_1"/>
    <property type="match status" value="1"/>
</dbReference>
<evidence type="ECO:0000313" key="11">
    <source>
        <dbReference type="Proteomes" id="UP000294613"/>
    </source>
</evidence>
<evidence type="ECO:0000313" key="12">
    <source>
        <dbReference type="Proteomes" id="UP000702954"/>
    </source>
</evidence>
<comment type="similarity">
    <text evidence="7">Belongs to the binding-protein-dependent transport system permease family.</text>
</comment>
<evidence type="ECO:0000259" key="8">
    <source>
        <dbReference type="PROSITE" id="PS50928"/>
    </source>
</evidence>
<evidence type="ECO:0000256" key="2">
    <source>
        <dbReference type="ARBA" id="ARBA00022448"/>
    </source>
</evidence>
<evidence type="ECO:0000256" key="5">
    <source>
        <dbReference type="ARBA" id="ARBA00022989"/>
    </source>
</evidence>
<reference evidence="9 12" key="1">
    <citation type="journal article" date="2018" name="Int. J. Syst. Evol. Microbiol.">
        <title>Draft Genome Sequence of Faecalimonas umbilicata JCM 30896T, an Acetate-Producing Bacterium Isolated from Human Feces.</title>
        <authorList>
            <person name="Sakamoto M."/>
            <person name="Ikeyama N."/>
            <person name="Yuki M."/>
            <person name="Ohkuma M."/>
        </authorList>
    </citation>
    <scope>NUCLEOTIDE SEQUENCE [LARGE SCALE GENOMIC DNA]</scope>
    <source>
        <strain evidence="9 12">EGH7</strain>
    </source>
</reference>
<keyword evidence="2 7" id="KW-0813">Transport</keyword>
<accession>A0A4R3JUV6</accession>
<keyword evidence="3" id="KW-1003">Cell membrane</keyword>
<keyword evidence="4 7" id="KW-0812">Transmembrane</keyword>
<dbReference type="CDD" id="cd06261">
    <property type="entry name" value="TM_PBP2"/>
    <property type="match status" value="1"/>
</dbReference>
<protein>
    <submittedName>
        <fullName evidence="9">Glutathione ABC transporter permease</fullName>
    </submittedName>
    <submittedName>
        <fullName evidence="10">Peptide/nickel transport system permease protein</fullName>
    </submittedName>
</protein>
<dbReference type="InterPro" id="IPR000515">
    <property type="entry name" value="MetI-like"/>
</dbReference>
<evidence type="ECO:0000256" key="6">
    <source>
        <dbReference type="ARBA" id="ARBA00023136"/>
    </source>
</evidence>
<feature type="transmembrane region" description="Helical" evidence="7">
    <location>
        <begin position="9"/>
        <end position="30"/>
    </location>
</feature>
<dbReference type="RefSeq" id="WP_008977498.1">
    <property type="nucleotide sequence ID" value="NZ_AP031411.1"/>
</dbReference>
<keyword evidence="12" id="KW-1185">Reference proteome</keyword>
<dbReference type="PROSITE" id="PS50928">
    <property type="entry name" value="ABC_TM1"/>
    <property type="match status" value="1"/>
</dbReference>
<feature type="transmembrane region" description="Helical" evidence="7">
    <location>
        <begin position="218"/>
        <end position="237"/>
    </location>
</feature>
<evidence type="ECO:0000256" key="3">
    <source>
        <dbReference type="ARBA" id="ARBA00022475"/>
    </source>
</evidence>
<keyword evidence="5 7" id="KW-1133">Transmembrane helix</keyword>
<dbReference type="PANTHER" id="PTHR43163:SF6">
    <property type="entry name" value="DIPEPTIDE TRANSPORT SYSTEM PERMEASE PROTEIN DPPB-RELATED"/>
    <property type="match status" value="1"/>
</dbReference>
<evidence type="ECO:0000313" key="10">
    <source>
        <dbReference type="EMBL" id="TCS70304.1"/>
    </source>
</evidence>
<evidence type="ECO:0000256" key="7">
    <source>
        <dbReference type="RuleBase" id="RU363032"/>
    </source>
</evidence>
<comment type="subcellular location">
    <subcellularLocation>
        <location evidence="1 7">Cell membrane</location>
        <topology evidence="1 7">Multi-pass membrane protein</topology>
    </subcellularLocation>
</comment>
<name>A0A4R3JUV6_9FIRM</name>
<evidence type="ECO:0000313" key="9">
    <source>
        <dbReference type="EMBL" id="GBU04075.1"/>
    </source>
</evidence>
<gene>
    <name evidence="10" type="ORF">EDD74_101154</name>
    <name evidence="9" type="ORF">FAEUMB_06160</name>
</gene>
<dbReference type="AlphaFoldDB" id="A0A4R3JUV6"/>
<dbReference type="GO" id="GO:0055085">
    <property type="term" value="P:transmembrane transport"/>
    <property type="evidence" value="ECO:0007669"/>
    <property type="project" value="InterPro"/>
</dbReference>
<feature type="transmembrane region" description="Helical" evidence="7">
    <location>
        <begin position="243"/>
        <end position="266"/>
    </location>
</feature>
<dbReference type="Gene3D" id="1.10.3720.10">
    <property type="entry name" value="MetI-like"/>
    <property type="match status" value="1"/>
</dbReference>
<reference evidence="10 11" key="2">
    <citation type="submission" date="2019-03" db="EMBL/GenBank/DDBJ databases">
        <title>Genomic Encyclopedia of Type Strains, Phase IV (KMG-IV): sequencing the most valuable type-strain genomes for metagenomic binning, comparative biology and taxonomic classification.</title>
        <authorList>
            <person name="Goeker M."/>
        </authorList>
    </citation>
    <scope>NUCLEOTIDE SEQUENCE [LARGE SCALE GENOMIC DNA]</scope>
    <source>
        <strain evidence="10 11">DSM 103426</strain>
    </source>
</reference>
<comment type="caution">
    <text evidence="10">The sequence shown here is derived from an EMBL/GenBank/DDBJ whole genome shotgun (WGS) entry which is preliminary data.</text>
</comment>
<feature type="transmembrane region" description="Helical" evidence="7">
    <location>
        <begin position="278"/>
        <end position="299"/>
    </location>
</feature>
<dbReference type="InterPro" id="IPR045621">
    <property type="entry name" value="BPD_transp_1_N"/>
</dbReference>
<feature type="domain" description="ABC transmembrane type-1" evidence="8">
    <location>
        <begin position="95"/>
        <end position="296"/>
    </location>
</feature>
<proteinExistence type="inferred from homology"/>
<feature type="transmembrane region" description="Helical" evidence="7">
    <location>
        <begin position="99"/>
        <end position="119"/>
    </location>
</feature>
<dbReference type="EMBL" id="BHEO01000002">
    <property type="protein sequence ID" value="GBU04075.1"/>
    <property type="molecule type" value="Genomic_DNA"/>
</dbReference>
<feature type="transmembrane region" description="Helical" evidence="7">
    <location>
        <begin position="161"/>
        <end position="183"/>
    </location>
</feature>
<dbReference type="Pfam" id="PF19300">
    <property type="entry name" value="BPD_transp_1_N"/>
    <property type="match status" value="1"/>
</dbReference>
<dbReference type="InterPro" id="IPR035906">
    <property type="entry name" value="MetI-like_sf"/>
</dbReference>
<evidence type="ECO:0000256" key="4">
    <source>
        <dbReference type="ARBA" id="ARBA00022692"/>
    </source>
</evidence>
<dbReference type="GO" id="GO:0005886">
    <property type="term" value="C:plasma membrane"/>
    <property type="evidence" value="ECO:0007669"/>
    <property type="project" value="UniProtKB-SubCell"/>
</dbReference>
<dbReference type="SUPFAM" id="SSF161098">
    <property type="entry name" value="MetI-like"/>
    <property type="match status" value="1"/>
</dbReference>
<organism evidence="10 11">
    <name type="scientific">Faecalimonas umbilicata</name>
    <dbReference type="NCBI Taxonomy" id="1912855"/>
    <lineage>
        <taxon>Bacteria</taxon>
        <taxon>Bacillati</taxon>
        <taxon>Bacillota</taxon>
        <taxon>Clostridia</taxon>
        <taxon>Lachnospirales</taxon>
        <taxon>Lachnospiraceae</taxon>
        <taxon>Faecalimonas</taxon>
    </lineage>
</organism>
<evidence type="ECO:0000256" key="1">
    <source>
        <dbReference type="ARBA" id="ARBA00004651"/>
    </source>
</evidence>
<feature type="transmembrane region" description="Helical" evidence="7">
    <location>
        <begin position="131"/>
        <end position="155"/>
    </location>
</feature>
<dbReference type="EMBL" id="SLZV01000001">
    <property type="protein sequence ID" value="TCS70304.1"/>
    <property type="molecule type" value="Genomic_DNA"/>
</dbReference>
<dbReference type="Proteomes" id="UP000294613">
    <property type="component" value="Unassembled WGS sequence"/>
</dbReference>
<sequence>MRKYIAKRIAVSVPIILGVILITFVLMNYIPGNAVTAMMQNKINNETVARVEEEMHLNDPILVRFGLYIKDLLHGDLGTSFVMNQPVFNLIKNAFPNTIKLALSAIAFAWILGIPIGIISALKKNTCLDKLFMGVSLMGISMPTFSIGIILQYLIAYKLKWLPISGFTTPAHLILPSIVLGWSMAGEISRLIRTNLIDVIQADYITTAKAKGKSRMGIVIFHALKMSILPVITIMMMQFTSLLGGALITENIFSIPGIGTLSISALSNRDIPLLQGTIILSTFLIIIGNLIADIIYALADPRVHYD</sequence>
<dbReference type="Proteomes" id="UP000702954">
    <property type="component" value="Unassembled WGS sequence"/>
</dbReference>
<dbReference type="GeneID" id="97507954"/>